<dbReference type="GO" id="GO:0017148">
    <property type="term" value="P:negative regulation of translation"/>
    <property type="evidence" value="ECO:0007669"/>
    <property type="project" value="TreeGrafter"/>
</dbReference>
<evidence type="ECO:0000256" key="3">
    <source>
        <dbReference type="SAM" id="SignalP"/>
    </source>
</evidence>
<evidence type="ECO:0000256" key="1">
    <source>
        <dbReference type="ARBA" id="ARBA00010574"/>
    </source>
</evidence>
<organism evidence="4 5">
    <name type="scientific">Fistulifera solaris</name>
    <name type="common">Oleaginous diatom</name>
    <dbReference type="NCBI Taxonomy" id="1519565"/>
    <lineage>
        <taxon>Eukaryota</taxon>
        <taxon>Sar</taxon>
        <taxon>Stramenopiles</taxon>
        <taxon>Ochrophyta</taxon>
        <taxon>Bacillariophyta</taxon>
        <taxon>Bacillariophyceae</taxon>
        <taxon>Bacillariophycidae</taxon>
        <taxon>Naviculales</taxon>
        <taxon>Naviculaceae</taxon>
        <taxon>Fistulifera</taxon>
    </lineage>
</organism>
<comment type="caution">
    <text evidence="4">The sequence shown here is derived from an EMBL/GenBank/DDBJ whole genome shotgun (WGS) entry which is preliminary data.</text>
</comment>
<dbReference type="Gene3D" id="3.30.460.10">
    <property type="entry name" value="Beta Polymerase, domain 2"/>
    <property type="match status" value="1"/>
</dbReference>
<dbReference type="OrthoDB" id="21330at2759"/>
<dbReference type="AlphaFoldDB" id="A0A1Z5J9D0"/>
<dbReference type="PANTHER" id="PTHR21043:SF0">
    <property type="entry name" value="MITOCHONDRIAL ASSEMBLY OF RIBOSOMAL LARGE SUBUNIT PROTEIN 1"/>
    <property type="match status" value="1"/>
</dbReference>
<accession>A0A1Z5J9D0</accession>
<dbReference type="InParanoid" id="A0A1Z5J9D0"/>
<protein>
    <recommendedName>
        <fullName evidence="6">Ribosome-associated protein</fullName>
    </recommendedName>
</protein>
<dbReference type="HAMAP" id="MF_01477">
    <property type="entry name" value="Iojap_RsfS"/>
    <property type="match status" value="1"/>
</dbReference>
<dbReference type="PANTHER" id="PTHR21043">
    <property type="entry name" value="IOJAP SUPERFAMILY ORTHOLOG"/>
    <property type="match status" value="1"/>
</dbReference>
<dbReference type="InterPro" id="IPR043519">
    <property type="entry name" value="NT_sf"/>
</dbReference>
<evidence type="ECO:0000256" key="2">
    <source>
        <dbReference type="SAM" id="MobiDB-lite"/>
    </source>
</evidence>
<dbReference type="InterPro" id="IPR004394">
    <property type="entry name" value="Iojap/RsfS/C7orf30"/>
</dbReference>
<gene>
    <name evidence="4" type="ORF">FisN_21Lh205</name>
</gene>
<feature type="region of interest" description="Disordered" evidence="2">
    <location>
        <begin position="30"/>
        <end position="63"/>
    </location>
</feature>
<name>A0A1Z5J9D0_FISSO</name>
<evidence type="ECO:0008006" key="6">
    <source>
        <dbReference type="Google" id="ProtNLM"/>
    </source>
</evidence>
<feature type="chain" id="PRO_5012961446" description="Ribosome-associated protein" evidence="3">
    <location>
        <begin position="21"/>
        <end position="238"/>
    </location>
</feature>
<dbReference type="GO" id="GO:0043023">
    <property type="term" value="F:ribosomal large subunit binding"/>
    <property type="evidence" value="ECO:0007669"/>
    <property type="project" value="TreeGrafter"/>
</dbReference>
<sequence length="238" mass="26384">MRYSVLLQLIFLYAPDDGEAWSLADRLTGRVPSSPRNGQRSQIYPRYGKVDDGNSELQSTSTKHDKREMIEFIQEPMSSTVGDDEYSINTDETLLPLLECIVKAADGRKAEDIVALQVNHVSTLTSVLVIVSGNSRPQNQAIAAAITRDVQDELGQRPGGNGVPEGSAESGWILLDYGNVMVHIMTPKSRLYYNVEGQWKEKGGVAMNIDYLLIPNQVIGKRDDAKMEPAPEDDPFWS</sequence>
<dbReference type="EMBL" id="BDSP01000017">
    <property type="protein sequence ID" value="GAX10502.1"/>
    <property type="molecule type" value="Genomic_DNA"/>
</dbReference>
<feature type="signal peptide" evidence="3">
    <location>
        <begin position="1"/>
        <end position="20"/>
    </location>
</feature>
<dbReference type="NCBIfam" id="TIGR00090">
    <property type="entry name" value="rsfS_iojap_ybeB"/>
    <property type="match status" value="1"/>
</dbReference>
<comment type="similarity">
    <text evidence="1">Belongs to the Iojap/RsfS family.</text>
</comment>
<proteinExistence type="inferred from homology"/>
<keyword evidence="5" id="KW-1185">Reference proteome</keyword>
<dbReference type="Pfam" id="PF02410">
    <property type="entry name" value="RsfS"/>
    <property type="match status" value="1"/>
</dbReference>
<dbReference type="Proteomes" id="UP000198406">
    <property type="component" value="Unassembled WGS sequence"/>
</dbReference>
<evidence type="ECO:0000313" key="5">
    <source>
        <dbReference type="Proteomes" id="UP000198406"/>
    </source>
</evidence>
<keyword evidence="3" id="KW-0732">Signal</keyword>
<dbReference type="SUPFAM" id="SSF81301">
    <property type="entry name" value="Nucleotidyltransferase"/>
    <property type="match status" value="1"/>
</dbReference>
<reference evidence="4 5" key="1">
    <citation type="journal article" date="2015" name="Plant Cell">
        <title>Oil accumulation by the oleaginous diatom Fistulifera solaris as revealed by the genome and transcriptome.</title>
        <authorList>
            <person name="Tanaka T."/>
            <person name="Maeda Y."/>
            <person name="Veluchamy A."/>
            <person name="Tanaka M."/>
            <person name="Abida H."/>
            <person name="Marechal E."/>
            <person name="Bowler C."/>
            <person name="Muto M."/>
            <person name="Sunaga Y."/>
            <person name="Tanaka M."/>
            <person name="Yoshino T."/>
            <person name="Taniguchi T."/>
            <person name="Fukuda Y."/>
            <person name="Nemoto M."/>
            <person name="Matsumoto M."/>
            <person name="Wong P.S."/>
            <person name="Aburatani S."/>
            <person name="Fujibuchi W."/>
        </authorList>
    </citation>
    <scope>NUCLEOTIDE SEQUENCE [LARGE SCALE GENOMIC DNA]</scope>
    <source>
        <strain evidence="4 5">JPCC DA0580</strain>
    </source>
</reference>
<evidence type="ECO:0000313" key="4">
    <source>
        <dbReference type="EMBL" id="GAX10502.1"/>
    </source>
</evidence>
<dbReference type="GO" id="GO:0090071">
    <property type="term" value="P:negative regulation of ribosome biogenesis"/>
    <property type="evidence" value="ECO:0007669"/>
    <property type="project" value="TreeGrafter"/>
</dbReference>